<dbReference type="EMBL" id="CAFAAV010000166">
    <property type="protein sequence ID" value="CAB4829412.1"/>
    <property type="molecule type" value="Genomic_DNA"/>
</dbReference>
<sequence>MLHLGQHADQWVFDSGVQLRHALFIERIFQRRRKMRDRQGVARSNPSSIGTTAEIQLTGGRGTVIRKVEPRVAIEEVAQGVPGVGGVDEVGGDRRVEPQPGHHKLACTFPAQQPAHQRFGIVAAPAAVLAQRHQYIGRLNHARRQPRDLCACCVGDDCQPEHIATTRLARPRGNHVECRQRADQSGGIRRTVEVGDLGFQRLAGRRSGARGRADHAERVVHALVQGFELEKLEQALDFLVVRPHHERLEVDLDRGVASQRHHLEVVARSAFVLDERGLQLRRLRIDVGEDSVQAAVLVEQFGGGLLADTGHTFEVVAGVAAQRRVLRVDLRRDARLFLDTRFVVQRVVAHTTLVVEHLHVWIADELVAVAVACDDYHVVTSVLGLLRQGGQNVVGLPADELEPGDPQRVEHFAHEAHLLAQDVGRGLALRLVGRVHLVAERGFGPVEGHQQAVGLLILHHVGKHRGEAEDCVRDLPRSGGHVGGQREERSVRERVAVEEEDLHGCNVPARMRSATSRMRERSLMAVRWMKVNASLSFSPN</sequence>
<reference evidence="1" key="1">
    <citation type="submission" date="2020-05" db="EMBL/GenBank/DDBJ databases">
        <authorList>
            <person name="Chiriac C."/>
            <person name="Salcher M."/>
            <person name="Ghai R."/>
            <person name="Kavagutti S V."/>
        </authorList>
    </citation>
    <scope>NUCLEOTIDE SEQUENCE</scope>
</reference>
<proteinExistence type="predicted"/>
<organism evidence="1">
    <name type="scientific">freshwater metagenome</name>
    <dbReference type="NCBI Taxonomy" id="449393"/>
    <lineage>
        <taxon>unclassified sequences</taxon>
        <taxon>metagenomes</taxon>
        <taxon>ecological metagenomes</taxon>
    </lineage>
</organism>
<name>A0A6J7A9A2_9ZZZZ</name>
<dbReference type="AlphaFoldDB" id="A0A6J7A9A2"/>
<accession>A0A6J7A9A2</accession>
<evidence type="ECO:0000313" key="1">
    <source>
        <dbReference type="EMBL" id="CAB4829412.1"/>
    </source>
</evidence>
<protein>
    <submittedName>
        <fullName evidence="1">Unannotated protein</fullName>
    </submittedName>
</protein>
<gene>
    <name evidence="1" type="ORF">UFOPK3099_01946</name>
</gene>